<dbReference type="Pfam" id="PF00083">
    <property type="entry name" value="Sugar_tr"/>
    <property type="match status" value="1"/>
</dbReference>
<name>A0A8S4NKB1_OWEFU</name>
<dbReference type="InterPro" id="IPR020846">
    <property type="entry name" value="MFS_dom"/>
</dbReference>
<dbReference type="GO" id="GO:0016020">
    <property type="term" value="C:membrane"/>
    <property type="evidence" value="ECO:0007669"/>
    <property type="project" value="UniProtKB-SubCell"/>
</dbReference>
<evidence type="ECO:0000256" key="5">
    <source>
        <dbReference type="SAM" id="Phobius"/>
    </source>
</evidence>
<dbReference type="EMBL" id="CAIIXF020000004">
    <property type="protein sequence ID" value="CAH1781637.1"/>
    <property type="molecule type" value="Genomic_DNA"/>
</dbReference>
<feature type="transmembrane region" description="Helical" evidence="5">
    <location>
        <begin position="172"/>
        <end position="191"/>
    </location>
</feature>
<feature type="domain" description="Major facilitator superfamily (MFS) profile" evidence="6">
    <location>
        <begin position="61"/>
        <end position="518"/>
    </location>
</feature>
<feature type="transmembrane region" description="Helical" evidence="5">
    <location>
        <begin position="466"/>
        <end position="485"/>
    </location>
</feature>
<feature type="transmembrane region" description="Helical" evidence="5">
    <location>
        <begin position="140"/>
        <end position="160"/>
    </location>
</feature>
<dbReference type="PROSITE" id="PS50850">
    <property type="entry name" value="MFS"/>
    <property type="match status" value="1"/>
</dbReference>
<dbReference type="InterPro" id="IPR005828">
    <property type="entry name" value="MFS_sugar_transport-like"/>
</dbReference>
<evidence type="ECO:0000313" key="8">
    <source>
        <dbReference type="Proteomes" id="UP000749559"/>
    </source>
</evidence>
<gene>
    <name evidence="7" type="ORF">OFUS_LOCUS8197</name>
</gene>
<dbReference type="AlphaFoldDB" id="A0A8S4NKB1"/>
<evidence type="ECO:0000313" key="7">
    <source>
        <dbReference type="EMBL" id="CAH1781637.1"/>
    </source>
</evidence>
<dbReference type="PANTHER" id="PTHR24064">
    <property type="entry name" value="SOLUTE CARRIER FAMILY 22 MEMBER"/>
    <property type="match status" value="1"/>
</dbReference>
<feature type="transmembrane region" description="Helical" evidence="5">
    <location>
        <begin position="491"/>
        <end position="514"/>
    </location>
</feature>
<keyword evidence="3 5" id="KW-1133">Transmembrane helix</keyword>
<dbReference type="OrthoDB" id="5296287at2759"/>
<keyword evidence="2 5" id="KW-0812">Transmembrane</keyword>
<evidence type="ECO:0000256" key="4">
    <source>
        <dbReference type="ARBA" id="ARBA00023136"/>
    </source>
</evidence>
<reference evidence="7" key="1">
    <citation type="submission" date="2022-03" db="EMBL/GenBank/DDBJ databases">
        <authorList>
            <person name="Martin C."/>
        </authorList>
    </citation>
    <scope>NUCLEOTIDE SEQUENCE</scope>
</reference>
<dbReference type="Proteomes" id="UP000749559">
    <property type="component" value="Unassembled WGS sequence"/>
</dbReference>
<feature type="transmembrane region" description="Helical" evidence="5">
    <location>
        <begin position="257"/>
        <end position="275"/>
    </location>
</feature>
<dbReference type="Gene3D" id="1.20.1250.20">
    <property type="entry name" value="MFS general substrate transporter like domains"/>
    <property type="match status" value="1"/>
</dbReference>
<dbReference type="InterPro" id="IPR036259">
    <property type="entry name" value="MFS_trans_sf"/>
</dbReference>
<feature type="transmembrane region" description="Helical" evidence="5">
    <location>
        <begin position="375"/>
        <end position="398"/>
    </location>
</feature>
<keyword evidence="8" id="KW-1185">Reference proteome</keyword>
<feature type="transmembrane region" description="Helical" evidence="5">
    <location>
        <begin position="347"/>
        <end position="363"/>
    </location>
</feature>
<feature type="transmembrane region" description="Helical" evidence="5">
    <location>
        <begin position="197"/>
        <end position="219"/>
    </location>
</feature>
<keyword evidence="4 5" id="KW-0472">Membrane</keyword>
<evidence type="ECO:0000256" key="3">
    <source>
        <dbReference type="ARBA" id="ARBA00022989"/>
    </source>
</evidence>
<proteinExistence type="predicted"/>
<comment type="caution">
    <text evidence="7">The sequence shown here is derived from an EMBL/GenBank/DDBJ whole genome shotgun (WGS) entry which is preliminary data.</text>
</comment>
<feature type="transmembrane region" description="Helical" evidence="5">
    <location>
        <begin position="432"/>
        <end position="454"/>
    </location>
</feature>
<dbReference type="SUPFAM" id="SSF103473">
    <property type="entry name" value="MFS general substrate transporter"/>
    <property type="match status" value="1"/>
</dbReference>
<sequence length="568" mass="63052">MGFDDLIPDLGGFGRYQIFSLLTFMIFFGPNGWQHIITVFIAGRIPHWCNVPELEHLNHSTFLHIAVPLEENQYGEAVYSQCRVYDFNYSSMGNITAEDVANWKPNGNISTRKCSGYIYDTSKFSSTLVSQYDLVCDRNWLYTLAASAFMAGLFCGAFFSGTLADRFGRQRIFSIMLMLQLLSTLGAALVPNYAAFLVLRGFVGLSSLGTYQTLMAYILEVIPKEARSKGFFILMLGRSARGLLVLWAYFIRSHVHLQIMASLCFIPALIATFLLSESPRWLMATGRLKEAEKVCRRIARINGVKLPENFNINKFTEVEDETASDGNKKNATLFDLFRTPRLRKRTILSYCLWFSVVFFSYGLGLNIEKIIPGDIYLNMFLMMFVNEVGSLVIGYVALFKLKRRVVVSAWLIIAGISVVVMAPVLLLNISGIVIALGLIASVVVANLWALVYLYSGELFPTVVRTIGMGSGSSVGRLGGLITPQLPLLGEIWYGLPYIVLGIVPIVVGVLVLCLPETKGQRLPDTLEEAELFGTAEYNNRGSEMGALTSINKIPGPVLNNNVQDNGEP</sequence>
<organism evidence="7 8">
    <name type="scientific">Owenia fusiformis</name>
    <name type="common">Polychaete worm</name>
    <dbReference type="NCBI Taxonomy" id="6347"/>
    <lineage>
        <taxon>Eukaryota</taxon>
        <taxon>Metazoa</taxon>
        <taxon>Spiralia</taxon>
        <taxon>Lophotrochozoa</taxon>
        <taxon>Annelida</taxon>
        <taxon>Polychaeta</taxon>
        <taxon>Sedentaria</taxon>
        <taxon>Canalipalpata</taxon>
        <taxon>Sabellida</taxon>
        <taxon>Oweniida</taxon>
        <taxon>Oweniidae</taxon>
        <taxon>Owenia</taxon>
    </lineage>
</organism>
<feature type="transmembrane region" description="Helical" evidence="5">
    <location>
        <begin position="405"/>
        <end position="426"/>
    </location>
</feature>
<dbReference type="GO" id="GO:0022857">
    <property type="term" value="F:transmembrane transporter activity"/>
    <property type="evidence" value="ECO:0007669"/>
    <property type="project" value="InterPro"/>
</dbReference>
<comment type="subcellular location">
    <subcellularLocation>
        <location evidence="1">Membrane</location>
        <topology evidence="1">Multi-pass membrane protein</topology>
    </subcellularLocation>
</comment>
<evidence type="ECO:0000259" key="6">
    <source>
        <dbReference type="PROSITE" id="PS50850"/>
    </source>
</evidence>
<evidence type="ECO:0000256" key="2">
    <source>
        <dbReference type="ARBA" id="ARBA00022692"/>
    </source>
</evidence>
<protein>
    <recommendedName>
        <fullName evidence="6">Major facilitator superfamily (MFS) profile domain-containing protein</fullName>
    </recommendedName>
</protein>
<accession>A0A8S4NKB1</accession>
<evidence type="ECO:0000256" key="1">
    <source>
        <dbReference type="ARBA" id="ARBA00004141"/>
    </source>
</evidence>